<comment type="similarity">
    <text evidence="1 3">Belongs to the bacterial flagellin family.</text>
</comment>
<comment type="function">
    <text evidence="3">Flagellin is the subunit protein which polymerizes to form the filaments of bacterial flagella.</text>
</comment>
<dbReference type="GO" id="GO:0005198">
    <property type="term" value="F:structural molecule activity"/>
    <property type="evidence" value="ECO:0007669"/>
    <property type="project" value="UniProtKB-UniRule"/>
</dbReference>
<dbReference type="PANTHER" id="PTHR42792:SF2">
    <property type="entry name" value="FLAGELLIN"/>
    <property type="match status" value="1"/>
</dbReference>
<dbReference type="PANTHER" id="PTHR42792">
    <property type="entry name" value="FLAGELLIN"/>
    <property type="match status" value="1"/>
</dbReference>
<proteinExistence type="inferred from homology"/>
<dbReference type="Proteomes" id="UP000198615">
    <property type="component" value="Unassembled WGS sequence"/>
</dbReference>
<evidence type="ECO:0000313" key="6">
    <source>
        <dbReference type="EMBL" id="SDG27649.1"/>
    </source>
</evidence>
<dbReference type="InterPro" id="IPR001029">
    <property type="entry name" value="Flagellin_N"/>
</dbReference>
<dbReference type="GO" id="GO:0009288">
    <property type="term" value="C:bacterial-type flagellum"/>
    <property type="evidence" value="ECO:0007669"/>
    <property type="project" value="UniProtKB-SubCell"/>
</dbReference>
<keyword evidence="6" id="KW-0966">Cell projection</keyword>
<evidence type="ECO:0000313" key="7">
    <source>
        <dbReference type="Proteomes" id="UP000198615"/>
    </source>
</evidence>
<protein>
    <recommendedName>
        <fullName evidence="3">Flagellin</fullName>
    </recommendedName>
</protein>
<reference evidence="6 7" key="1">
    <citation type="submission" date="2016-10" db="EMBL/GenBank/DDBJ databases">
        <authorList>
            <person name="Varghese N."/>
            <person name="Submissions S."/>
        </authorList>
    </citation>
    <scope>NUCLEOTIDE SEQUENCE [LARGE SCALE GENOMIC DNA]</scope>
    <source>
        <strain evidence="6 7">DSM 18839</strain>
    </source>
</reference>
<evidence type="ECO:0000256" key="1">
    <source>
        <dbReference type="ARBA" id="ARBA00005709"/>
    </source>
</evidence>
<keyword evidence="7" id="KW-1185">Reference proteome</keyword>
<dbReference type="AlphaFoldDB" id="A0A8G2F000"/>
<feature type="domain" description="Flagellin N-terminal" evidence="4">
    <location>
        <begin position="7"/>
        <end position="141"/>
    </location>
</feature>
<dbReference type="InterPro" id="IPR001492">
    <property type="entry name" value="Flagellin"/>
</dbReference>
<evidence type="ECO:0000256" key="3">
    <source>
        <dbReference type="RuleBase" id="RU362073"/>
    </source>
</evidence>
<dbReference type="Pfam" id="PF00669">
    <property type="entry name" value="Flagellin_N"/>
    <property type="match status" value="1"/>
</dbReference>
<evidence type="ECO:0000256" key="2">
    <source>
        <dbReference type="ARBA" id="ARBA00023143"/>
    </source>
</evidence>
<keyword evidence="6" id="KW-0969">Cilium</keyword>
<dbReference type="GO" id="GO:0005576">
    <property type="term" value="C:extracellular region"/>
    <property type="evidence" value="ECO:0007669"/>
    <property type="project" value="UniProtKB-SubCell"/>
</dbReference>
<dbReference type="Pfam" id="PF00700">
    <property type="entry name" value="Flagellin_C"/>
    <property type="match status" value="1"/>
</dbReference>
<gene>
    <name evidence="6" type="ORF">SAMN05660686_03874</name>
</gene>
<comment type="subcellular location">
    <subcellularLocation>
        <location evidence="3">Secreted</location>
    </subcellularLocation>
    <subcellularLocation>
        <location evidence="3">Bacterial flagellum</location>
    </subcellularLocation>
</comment>
<dbReference type="OrthoDB" id="8328560at2"/>
<dbReference type="SUPFAM" id="SSF64518">
    <property type="entry name" value="Phase 1 flagellin"/>
    <property type="match status" value="1"/>
</dbReference>
<keyword evidence="3" id="KW-0964">Secreted</keyword>
<dbReference type="EMBL" id="FNBW01000013">
    <property type="protein sequence ID" value="SDG27649.1"/>
    <property type="molecule type" value="Genomic_DNA"/>
</dbReference>
<sequence>MAVQNSINTNPSIFAALRTLNSVNRNLDTTQNRVSTGLKVAGALDDASNFSIAQGIRGELKGLSAVTQGLNNAKGIGQVAVAGATGVSNLLTDIRSKLTELSNEGITTAQREILTSDFNQLLSQAANFIDNSVFNGVNLLDTGGSSVDINTLSNLEGGTLTLSAQDLRTTTLSLAAGDVTSATNAQGVLANEFSNLESVVNSALGSLGAEVRALNLQTTFLEQISDATEEGLGNIVDADLARESAALTSLQVQQQLSIQTLGIANQRPQSLLGLFR</sequence>
<dbReference type="RefSeq" id="WP_028795022.1">
    <property type="nucleotide sequence ID" value="NZ_FNBW01000013.1"/>
</dbReference>
<keyword evidence="2 3" id="KW-0975">Bacterial flagellum</keyword>
<organism evidence="6 7">
    <name type="scientific">Thalassobaculum litoreum DSM 18839</name>
    <dbReference type="NCBI Taxonomy" id="1123362"/>
    <lineage>
        <taxon>Bacteria</taxon>
        <taxon>Pseudomonadati</taxon>
        <taxon>Pseudomonadota</taxon>
        <taxon>Alphaproteobacteria</taxon>
        <taxon>Rhodospirillales</taxon>
        <taxon>Thalassobaculaceae</taxon>
        <taxon>Thalassobaculum</taxon>
    </lineage>
</organism>
<evidence type="ECO:0000259" key="5">
    <source>
        <dbReference type="Pfam" id="PF00700"/>
    </source>
</evidence>
<dbReference type="Gene3D" id="1.20.1330.10">
    <property type="entry name" value="f41 fragment of flagellin, N-terminal domain"/>
    <property type="match status" value="1"/>
</dbReference>
<dbReference type="InterPro" id="IPR046358">
    <property type="entry name" value="Flagellin_C"/>
</dbReference>
<name>A0A8G2F000_9PROT</name>
<evidence type="ECO:0000259" key="4">
    <source>
        <dbReference type="Pfam" id="PF00669"/>
    </source>
</evidence>
<comment type="caution">
    <text evidence="6">The sequence shown here is derived from an EMBL/GenBank/DDBJ whole genome shotgun (WGS) entry which is preliminary data.</text>
</comment>
<keyword evidence="6" id="KW-0282">Flagellum</keyword>
<feature type="domain" description="Flagellin C-terminal" evidence="5">
    <location>
        <begin position="200"/>
        <end position="275"/>
    </location>
</feature>
<accession>A0A8G2F000</accession>